<dbReference type="InterPro" id="IPR036390">
    <property type="entry name" value="WH_DNA-bd_sf"/>
</dbReference>
<keyword evidence="1" id="KW-0805">Transcription regulation</keyword>
<gene>
    <name evidence="5" type="ORF">SAMN04489717_3122</name>
</gene>
<name>A0A1H1TAS2_9ACTN</name>
<dbReference type="Pfam" id="PF00392">
    <property type="entry name" value="GntR"/>
    <property type="match status" value="1"/>
</dbReference>
<dbReference type="SMART" id="SM00866">
    <property type="entry name" value="UTRA"/>
    <property type="match status" value="1"/>
</dbReference>
<evidence type="ECO:0000256" key="3">
    <source>
        <dbReference type="ARBA" id="ARBA00023163"/>
    </source>
</evidence>
<keyword evidence="6" id="KW-1185">Reference proteome</keyword>
<evidence type="ECO:0000259" key="4">
    <source>
        <dbReference type="PROSITE" id="PS50949"/>
    </source>
</evidence>
<dbReference type="PANTHER" id="PTHR44846">
    <property type="entry name" value="MANNOSYL-D-GLYCERATE TRANSPORT/METABOLISM SYSTEM REPRESSOR MNGR-RELATED"/>
    <property type="match status" value="1"/>
</dbReference>
<dbReference type="Pfam" id="PF07702">
    <property type="entry name" value="UTRA"/>
    <property type="match status" value="1"/>
</dbReference>
<dbReference type="InterPro" id="IPR011663">
    <property type="entry name" value="UTRA"/>
</dbReference>
<dbReference type="InterPro" id="IPR036388">
    <property type="entry name" value="WH-like_DNA-bd_sf"/>
</dbReference>
<dbReference type="EMBL" id="LT629732">
    <property type="protein sequence ID" value="SDS57191.1"/>
    <property type="molecule type" value="Genomic_DNA"/>
</dbReference>
<dbReference type="STRING" id="117157.SAMN04489717_3122"/>
<evidence type="ECO:0000256" key="1">
    <source>
        <dbReference type="ARBA" id="ARBA00023015"/>
    </source>
</evidence>
<dbReference type="PANTHER" id="PTHR44846:SF17">
    <property type="entry name" value="GNTR-FAMILY TRANSCRIPTIONAL REGULATOR"/>
    <property type="match status" value="1"/>
</dbReference>
<dbReference type="CDD" id="cd07377">
    <property type="entry name" value="WHTH_GntR"/>
    <property type="match status" value="1"/>
</dbReference>
<dbReference type="Gene3D" id="1.10.10.10">
    <property type="entry name" value="Winged helix-like DNA-binding domain superfamily/Winged helix DNA-binding domain"/>
    <property type="match status" value="1"/>
</dbReference>
<dbReference type="InterPro" id="IPR050679">
    <property type="entry name" value="Bact_HTH_transcr_reg"/>
</dbReference>
<dbReference type="GO" id="GO:0003700">
    <property type="term" value="F:DNA-binding transcription factor activity"/>
    <property type="evidence" value="ECO:0007669"/>
    <property type="project" value="InterPro"/>
</dbReference>
<dbReference type="RefSeq" id="WP_172804961.1">
    <property type="nucleotide sequence ID" value="NZ_LT629732.1"/>
</dbReference>
<organism evidence="5 6">
    <name type="scientific">Actinopolymorpha singaporensis</name>
    <dbReference type="NCBI Taxonomy" id="117157"/>
    <lineage>
        <taxon>Bacteria</taxon>
        <taxon>Bacillati</taxon>
        <taxon>Actinomycetota</taxon>
        <taxon>Actinomycetes</taxon>
        <taxon>Propionibacteriales</taxon>
        <taxon>Actinopolymorphaceae</taxon>
        <taxon>Actinopolymorpha</taxon>
    </lineage>
</organism>
<accession>A0A1H1TAS2</accession>
<dbReference type="InterPro" id="IPR028978">
    <property type="entry name" value="Chorismate_lyase_/UTRA_dom_sf"/>
</dbReference>
<dbReference type="SUPFAM" id="SSF64288">
    <property type="entry name" value="Chorismate lyase-like"/>
    <property type="match status" value="1"/>
</dbReference>
<evidence type="ECO:0000313" key="5">
    <source>
        <dbReference type="EMBL" id="SDS57191.1"/>
    </source>
</evidence>
<dbReference type="PROSITE" id="PS50949">
    <property type="entry name" value="HTH_GNTR"/>
    <property type="match status" value="1"/>
</dbReference>
<proteinExistence type="predicted"/>
<protein>
    <submittedName>
        <fullName evidence="5">GntR family transcriptional regulator</fullName>
    </submittedName>
</protein>
<sequence length="252" mass="28155">MQGTDTRPLHRRITDDLRRRIGAGEYQPGDMLPSEASLRSDYDVTRGTVRQALQTLVGEGLVSVIQGRGYLVREREALIYDLTGSESPDRRSSATHDIWITDVQAQGRTPGMRLDVLRVVPPADVVDCLELAENEVVVLRRRVRLVDDQPYSISSAYWPLSIAAGTPIELPHDMQPGPLAWLTKHGRRQVRVHGKIAGRMPTSEEAETLRLPAGAPVFEHTRTGYDEADVPLRTTVDVLPTDRFVITYDLDV</sequence>
<dbReference type="GO" id="GO:0045892">
    <property type="term" value="P:negative regulation of DNA-templated transcription"/>
    <property type="evidence" value="ECO:0007669"/>
    <property type="project" value="TreeGrafter"/>
</dbReference>
<dbReference type="SMART" id="SM00345">
    <property type="entry name" value="HTH_GNTR"/>
    <property type="match status" value="1"/>
</dbReference>
<dbReference type="GO" id="GO:0003677">
    <property type="term" value="F:DNA binding"/>
    <property type="evidence" value="ECO:0007669"/>
    <property type="project" value="UniProtKB-KW"/>
</dbReference>
<keyword evidence="3" id="KW-0804">Transcription</keyword>
<dbReference type="Proteomes" id="UP000198983">
    <property type="component" value="Chromosome I"/>
</dbReference>
<dbReference type="PRINTS" id="PR00035">
    <property type="entry name" value="HTHGNTR"/>
</dbReference>
<reference evidence="5 6" key="1">
    <citation type="submission" date="2016-10" db="EMBL/GenBank/DDBJ databases">
        <authorList>
            <person name="de Groot N.N."/>
        </authorList>
    </citation>
    <scope>NUCLEOTIDE SEQUENCE [LARGE SCALE GENOMIC DNA]</scope>
    <source>
        <strain evidence="5 6">DSM 22024</strain>
    </source>
</reference>
<feature type="domain" description="HTH gntR-type" evidence="4">
    <location>
        <begin position="7"/>
        <end position="75"/>
    </location>
</feature>
<dbReference type="Gene3D" id="3.40.1410.10">
    <property type="entry name" value="Chorismate lyase-like"/>
    <property type="match status" value="1"/>
</dbReference>
<evidence type="ECO:0000313" key="6">
    <source>
        <dbReference type="Proteomes" id="UP000198983"/>
    </source>
</evidence>
<evidence type="ECO:0000256" key="2">
    <source>
        <dbReference type="ARBA" id="ARBA00023125"/>
    </source>
</evidence>
<dbReference type="InterPro" id="IPR000524">
    <property type="entry name" value="Tscrpt_reg_HTH_GntR"/>
</dbReference>
<dbReference type="SUPFAM" id="SSF46785">
    <property type="entry name" value="Winged helix' DNA-binding domain"/>
    <property type="match status" value="1"/>
</dbReference>
<keyword evidence="2" id="KW-0238">DNA-binding</keyword>
<dbReference type="AlphaFoldDB" id="A0A1H1TAS2"/>